<dbReference type="AlphaFoldDB" id="A0A915K9Q3"/>
<organism evidence="1 2">
    <name type="scientific">Romanomermis culicivorax</name>
    <name type="common">Nematode worm</name>
    <dbReference type="NCBI Taxonomy" id="13658"/>
    <lineage>
        <taxon>Eukaryota</taxon>
        <taxon>Metazoa</taxon>
        <taxon>Ecdysozoa</taxon>
        <taxon>Nematoda</taxon>
        <taxon>Enoplea</taxon>
        <taxon>Dorylaimia</taxon>
        <taxon>Mermithida</taxon>
        <taxon>Mermithoidea</taxon>
        <taxon>Mermithidae</taxon>
        <taxon>Romanomermis</taxon>
    </lineage>
</organism>
<protein>
    <submittedName>
        <fullName evidence="2">Uncharacterized protein</fullName>
    </submittedName>
</protein>
<evidence type="ECO:0000313" key="2">
    <source>
        <dbReference type="WBParaSite" id="nRc.2.0.1.t35094-RA"/>
    </source>
</evidence>
<accession>A0A915K9Q3</accession>
<dbReference type="WBParaSite" id="nRc.2.0.1.t35094-RA">
    <property type="protein sequence ID" value="nRc.2.0.1.t35094-RA"/>
    <property type="gene ID" value="nRc.2.0.1.g35094"/>
</dbReference>
<proteinExistence type="predicted"/>
<keyword evidence="1" id="KW-1185">Reference proteome</keyword>
<sequence length="87" mass="9915">MKMMKITSPEEGPLTWWRLFTFKPVIDSQKIFFATSNEQMLGSRICWGQESAEGQSKSNGSQDIPTKPPVHVCLLPIDFWQRGANKT</sequence>
<reference evidence="2" key="1">
    <citation type="submission" date="2022-11" db="UniProtKB">
        <authorList>
            <consortium name="WormBaseParasite"/>
        </authorList>
    </citation>
    <scope>IDENTIFICATION</scope>
</reference>
<evidence type="ECO:0000313" key="1">
    <source>
        <dbReference type="Proteomes" id="UP000887565"/>
    </source>
</evidence>
<name>A0A915K9Q3_ROMCU</name>
<dbReference type="Proteomes" id="UP000887565">
    <property type="component" value="Unplaced"/>
</dbReference>